<feature type="region of interest" description="Disordered" evidence="4">
    <location>
        <begin position="600"/>
        <end position="620"/>
    </location>
</feature>
<dbReference type="GO" id="GO:0007283">
    <property type="term" value="P:spermatogenesis"/>
    <property type="evidence" value="ECO:0007669"/>
    <property type="project" value="TreeGrafter"/>
</dbReference>
<gene>
    <name evidence="7" type="ORF">ALC57_07871</name>
</gene>
<keyword evidence="3" id="KW-0206">Cytoskeleton</keyword>
<sequence length="620" mass="70260">MSEHTHIYTFHDKTLAERLEEYTNILSAQGRIVPASNIRTEWVCDVELVIEPVGWQALWKISRMTCENYGIRYPTIVKVEVLGMDFPMLNALVKITAVQDDIHLPEKHEVPLVELYPTIDQQNHSLDIVGTAHCVDRLRFFYNYLWMPWDEDEDDDIDWVEQHLERRIRLYFDMNNGIINKETCDIIKSLVSEGKEIRKKISTCESLLPEDFQEDDMPEELAQETCTLMKLHFRLQQIKAEMDLLENPSLRGLLGKNQSYNRRKKRSDNENGKSVYYFVWLGGIVKELQELSNKIQTMLPEDAPIKICGYLDDVMDTFETGDTILLGEGNYSIKGSTGLQEGGTIIGISNTENTIISPHDSNMSSSLFDFSSNEILLRNICVDLGLLQAGIIIRKDCTVIVTGSRIRVSNVTANSNAKWGAVVMPGAKLVLENTVFQELGTAIIIYGTGEVVMNNCQFENCSEGVRLNDNARFTATKCSFENIKSGHAIVMETEKVTRSESIEVGSELSSVSLKNISLNECKFFNNHKGSIILRISIKIEVIIKTKCNHTATSPLIDTSHDMVEMTAPTQSVDGHTQFGNTRHLEPSDCIFVFKDTFSDYEEPPSDEEVSTTFNRRDRSS</sequence>
<dbReference type="InterPro" id="IPR039448">
    <property type="entry name" value="Beta_helix"/>
</dbReference>
<evidence type="ECO:0000256" key="3">
    <source>
        <dbReference type="ARBA" id="ARBA00023212"/>
    </source>
</evidence>
<reference evidence="7 8" key="1">
    <citation type="submission" date="2015-09" db="EMBL/GenBank/DDBJ databases">
        <title>Trachymyrmex cornetzi WGS genome.</title>
        <authorList>
            <person name="Nygaard S."/>
            <person name="Hu H."/>
            <person name="Boomsma J."/>
            <person name="Zhang G."/>
        </authorList>
    </citation>
    <scope>NUCLEOTIDE SEQUENCE [LARGE SCALE GENOMIC DNA]</scope>
    <source>
        <strain evidence="7">Tcor2-1</strain>
        <tissue evidence="7">Whole body</tissue>
    </source>
</reference>
<keyword evidence="2" id="KW-0963">Cytoplasm</keyword>
<keyword evidence="8" id="KW-1185">Reference proteome</keyword>
<dbReference type="AlphaFoldDB" id="A0A195E3S2"/>
<dbReference type="PANTHER" id="PTHR14695:SF4">
    <property type="entry name" value="PROTEIN NESSUN DORMA"/>
    <property type="match status" value="1"/>
</dbReference>
<evidence type="ECO:0000259" key="6">
    <source>
        <dbReference type="Pfam" id="PF23762"/>
    </source>
</evidence>
<name>A0A195E3S2_9HYME</name>
<evidence type="ECO:0000259" key="5">
    <source>
        <dbReference type="Pfam" id="PF13229"/>
    </source>
</evidence>
<evidence type="ECO:0000313" key="7">
    <source>
        <dbReference type="EMBL" id="KYN19825.1"/>
    </source>
</evidence>
<dbReference type="PANTHER" id="PTHR14695">
    <property type="entry name" value="SHC SH2-DOMAIN BINDING PROTEIN 1-RELATED"/>
    <property type="match status" value="1"/>
</dbReference>
<dbReference type="GO" id="GO:0007112">
    <property type="term" value="P:male meiosis cytokinesis"/>
    <property type="evidence" value="ECO:0007669"/>
    <property type="project" value="TreeGrafter"/>
</dbReference>
<proteinExistence type="predicted"/>
<dbReference type="SUPFAM" id="SSF51126">
    <property type="entry name" value="Pectin lyase-like"/>
    <property type="match status" value="1"/>
</dbReference>
<organism evidence="7 8">
    <name type="scientific">Trachymyrmex cornetzi</name>
    <dbReference type="NCBI Taxonomy" id="471704"/>
    <lineage>
        <taxon>Eukaryota</taxon>
        <taxon>Metazoa</taxon>
        <taxon>Ecdysozoa</taxon>
        <taxon>Arthropoda</taxon>
        <taxon>Hexapoda</taxon>
        <taxon>Insecta</taxon>
        <taxon>Pterygota</taxon>
        <taxon>Neoptera</taxon>
        <taxon>Endopterygota</taxon>
        <taxon>Hymenoptera</taxon>
        <taxon>Apocrita</taxon>
        <taxon>Aculeata</taxon>
        <taxon>Formicoidea</taxon>
        <taxon>Formicidae</taxon>
        <taxon>Myrmicinae</taxon>
        <taxon>Trachymyrmex</taxon>
    </lineage>
</organism>
<dbReference type="InterPro" id="IPR012334">
    <property type="entry name" value="Pectin_lyas_fold"/>
</dbReference>
<dbReference type="EMBL" id="KQ979685">
    <property type="protein sequence ID" value="KYN19825.1"/>
    <property type="molecule type" value="Genomic_DNA"/>
</dbReference>
<evidence type="ECO:0000256" key="2">
    <source>
        <dbReference type="ARBA" id="ARBA00022490"/>
    </source>
</evidence>
<dbReference type="STRING" id="471704.A0A195E3S2"/>
<evidence type="ECO:0000313" key="8">
    <source>
        <dbReference type="Proteomes" id="UP000078492"/>
    </source>
</evidence>
<feature type="compositionally biased region" description="Acidic residues" evidence="4">
    <location>
        <begin position="600"/>
        <end position="609"/>
    </location>
</feature>
<dbReference type="Proteomes" id="UP000078492">
    <property type="component" value="Unassembled WGS sequence"/>
</dbReference>
<dbReference type="InterPro" id="IPR045140">
    <property type="entry name" value="SHCBP1-like"/>
</dbReference>
<dbReference type="GO" id="GO:0005819">
    <property type="term" value="C:spindle"/>
    <property type="evidence" value="ECO:0007669"/>
    <property type="project" value="UniProtKB-SubCell"/>
</dbReference>
<comment type="subcellular location">
    <subcellularLocation>
        <location evidence="1">Cytoplasm</location>
        <location evidence="1">Cytoskeleton</location>
        <location evidence="1">Spindle</location>
    </subcellularLocation>
</comment>
<dbReference type="InterPro" id="IPR011050">
    <property type="entry name" value="Pectin_lyase_fold/virulence"/>
</dbReference>
<feature type="domain" description="SHC SH2" evidence="6">
    <location>
        <begin position="17"/>
        <end position="251"/>
    </location>
</feature>
<dbReference type="Pfam" id="PF23762">
    <property type="entry name" value="SHCBP_N"/>
    <property type="match status" value="1"/>
</dbReference>
<dbReference type="Gene3D" id="2.160.20.10">
    <property type="entry name" value="Single-stranded right-handed beta-helix, Pectin lyase-like"/>
    <property type="match status" value="1"/>
</dbReference>
<feature type="domain" description="Right handed beta helix" evidence="5">
    <location>
        <begin position="399"/>
        <end position="532"/>
    </location>
</feature>
<evidence type="ECO:0000256" key="4">
    <source>
        <dbReference type="SAM" id="MobiDB-lite"/>
    </source>
</evidence>
<evidence type="ECO:0000256" key="1">
    <source>
        <dbReference type="ARBA" id="ARBA00004186"/>
    </source>
</evidence>
<dbReference type="Pfam" id="PF13229">
    <property type="entry name" value="Beta_helix"/>
    <property type="match status" value="1"/>
</dbReference>
<protein>
    <submittedName>
        <fullName evidence="7">SHC SH2 domain-binding protein 1</fullName>
    </submittedName>
</protein>
<dbReference type="InterPro" id="IPR057508">
    <property type="entry name" value="SHCBP-like_N"/>
</dbReference>
<accession>A0A195E3S2</accession>